<reference evidence="1 2" key="1">
    <citation type="submission" date="2016-11" db="EMBL/GenBank/DDBJ databases">
        <title>Mixed transmission modes and dynamic genome evolution in an obligate animal-bacterial symbiosis.</title>
        <authorList>
            <person name="Russell S.L."/>
            <person name="Corbett-Detig R.B."/>
            <person name="Cavanaugh C.M."/>
        </authorList>
    </citation>
    <scope>NUCLEOTIDE SEQUENCE [LARGE SCALE GENOMIC DNA]</scope>
    <source>
        <strain evidence="1">Sveles-Q1</strain>
    </source>
</reference>
<dbReference type="RefSeq" id="WP_078483326.1">
    <property type="nucleotide sequence ID" value="NZ_MPRL01000019.1"/>
</dbReference>
<keyword evidence="2" id="KW-1185">Reference proteome</keyword>
<dbReference type="EMBL" id="MPRL01000019">
    <property type="protein sequence ID" value="OOZ40706.1"/>
    <property type="molecule type" value="Genomic_DNA"/>
</dbReference>
<dbReference type="AlphaFoldDB" id="A0A1T2L6Y0"/>
<evidence type="ECO:0000313" key="2">
    <source>
        <dbReference type="Proteomes" id="UP000191110"/>
    </source>
</evidence>
<proteinExistence type="predicted"/>
<dbReference type="Proteomes" id="UP000191110">
    <property type="component" value="Unassembled WGS sequence"/>
</dbReference>
<comment type="caution">
    <text evidence="1">The sequence shown here is derived from an EMBL/GenBank/DDBJ whole genome shotgun (WGS) entry which is preliminary data.</text>
</comment>
<name>A0A1T2L6Y0_9GAMM</name>
<organism evidence="1 2">
    <name type="scientific">Solemya pervernicosa gill symbiont</name>
    <dbReference type="NCBI Taxonomy" id="642797"/>
    <lineage>
        <taxon>Bacteria</taxon>
        <taxon>Pseudomonadati</taxon>
        <taxon>Pseudomonadota</taxon>
        <taxon>Gammaproteobacteria</taxon>
        <taxon>sulfur-oxidizing symbionts</taxon>
    </lineage>
</organism>
<dbReference type="OrthoDB" id="9781578at2"/>
<sequence>MRIKTKWHKDKEGKSLEESASVMGFVAWRAAMNGLNQMENDGFRTDSYSHQLEIIAEFVAFELQVADRLAYIRLEDEDRQAFISTLAGHLIEHTVDNMLDVQGPGDYRPVVIEKLNNRAAEYAELKFQGEEPGYPFLSHLGRCVDGIMGGEKNKFAIEFAAEVIGPDLVKTLRKSVADLLD</sequence>
<protein>
    <submittedName>
        <fullName evidence="1">Uncharacterized protein</fullName>
    </submittedName>
</protein>
<gene>
    <name evidence="1" type="ORF">BOW53_06770</name>
</gene>
<accession>A0A1T2L6Y0</accession>
<evidence type="ECO:0000313" key="1">
    <source>
        <dbReference type="EMBL" id="OOZ40706.1"/>
    </source>
</evidence>